<protein>
    <recommendedName>
        <fullName evidence="3">Response regulatory domain-containing protein</fullName>
    </recommendedName>
</protein>
<comment type="caution">
    <text evidence="1">The sequence shown here is derived from an EMBL/GenBank/DDBJ whole genome shotgun (WGS) entry which is preliminary data.</text>
</comment>
<dbReference type="EMBL" id="BBNU01000008">
    <property type="protein sequence ID" value="GAL79836.1"/>
    <property type="molecule type" value="Genomic_DNA"/>
</dbReference>
<evidence type="ECO:0000313" key="2">
    <source>
        <dbReference type="Proteomes" id="UP000029643"/>
    </source>
</evidence>
<name>A0A090WS38_9FLAO</name>
<accession>A0A090WS38</accession>
<dbReference type="RefSeq" id="WP_369450188.1">
    <property type="nucleotide sequence ID" value="NZ_BBNU01000008.1"/>
</dbReference>
<organism evidence="1 2">
    <name type="scientific">Algibacter lectus</name>
    <dbReference type="NCBI Taxonomy" id="221126"/>
    <lineage>
        <taxon>Bacteria</taxon>
        <taxon>Pseudomonadati</taxon>
        <taxon>Bacteroidota</taxon>
        <taxon>Flavobacteriia</taxon>
        <taxon>Flavobacteriales</taxon>
        <taxon>Flavobacteriaceae</taxon>
        <taxon>Algibacter</taxon>
    </lineage>
</organism>
<evidence type="ECO:0000313" key="1">
    <source>
        <dbReference type="EMBL" id="GAL79836.1"/>
    </source>
</evidence>
<dbReference type="Proteomes" id="UP000029643">
    <property type="component" value="Unassembled WGS sequence"/>
</dbReference>
<evidence type="ECO:0008006" key="3">
    <source>
        <dbReference type="Google" id="ProtNLM"/>
    </source>
</evidence>
<reference evidence="1 2" key="1">
    <citation type="journal article" date="2014" name="Genome Announc.">
        <title>Draft Genome Sequences of Marine Flavobacterium Algibacter lectus Strains SS8 and NR4.</title>
        <authorList>
            <person name="Takatani N."/>
            <person name="Nakanishi M."/>
            <person name="Meirelles P."/>
            <person name="Mino S."/>
            <person name="Suda W."/>
            <person name="Oshima K."/>
            <person name="Hattori M."/>
            <person name="Ohkuma M."/>
            <person name="Hosokawa M."/>
            <person name="Miyashita K."/>
            <person name="Thompson F.L."/>
            <person name="Niwa A."/>
            <person name="Sawabe T."/>
            <person name="Sawabe T."/>
        </authorList>
    </citation>
    <scope>NUCLEOTIDE SEQUENCE [LARGE SCALE GENOMIC DNA]</scope>
    <source>
        <strain evidence="2">JCM19274</strain>
    </source>
</reference>
<sequence>MKHNLIIADDHKMFLDGLLSILKQKAITILYLQLSMVAMYKNIYR</sequence>
<gene>
    <name evidence="1" type="ORF">JCM19274_2508</name>
</gene>
<dbReference type="AlphaFoldDB" id="A0A090WS38"/>
<proteinExistence type="predicted"/>